<proteinExistence type="predicted"/>
<dbReference type="EMBL" id="RZUI01000002">
    <property type="protein sequence ID" value="KAA8831533.1"/>
    <property type="molecule type" value="Genomic_DNA"/>
</dbReference>
<dbReference type="AlphaFoldDB" id="A0A5M9ZW78"/>
<dbReference type="RefSeq" id="WP_150380712.1">
    <property type="nucleotide sequence ID" value="NZ_RZUI01000002.1"/>
</dbReference>
<protein>
    <submittedName>
        <fullName evidence="1">Uncharacterized protein</fullName>
    </submittedName>
</protein>
<comment type="caution">
    <text evidence="1">The sequence shown here is derived from an EMBL/GenBank/DDBJ whole genome shotgun (WGS) entry which is preliminary data.</text>
</comment>
<evidence type="ECO:0000313" key="2">
    <source>
        <dbReference type="Proteomes" id="UP000412028"/>
    </source>
</evidence>
<name>A0A5M9ZW78_9BIFI</name>
<reference evidence="1 2" key="1">
    <citation type="journal article" date="2019" name="Syst. Appl. Microbiol.">
        <title>Characterization of Bifidobacterium species in feaces of the Egyptian fruit bat: Description of B. vespertilionis sp. nov. and B. rousetti sp. nov.</title>
        <authorList>
            <person name="Modesto M."/>
            <person name="Satti M."/>
            <person name="Watanabe K."/>
            <person name="Puglisi E."/>
            <person name="Morelli L."/>
            <person name="Huang C.-H."/>
            <person name="Liou J.-S."/>
            <person name="Miyashita M."/>
            <person name="Tamura T."/>
            <person name="Saito S."/>
            <person name="Mori K."/>
            <person name="Huang L."/>
            <person name="Sciavilla P."/>
            <person name="Sandri C."/>
            <person name="Spiezio C."/>
            <person name="Vitali F."/>
            <person name="Cavalieri D."/>
            <person name="Perpetuini G."/>
            <person name="Tofalo R."/>
            <person name="Bonetti A."/>
            <person name="Arita M."/>
            <person name="Mattarelli P."/>
        </authorList>
    </citation>
    <scope>NUCLEOTIDE SEQUENCE [LARGE SCALE GENOMIC DNA]</scope>
    <source>
        <strain evidence="1 2">RST7</strain>
    </source>
</reference>
<evidence type="ECO:0000313" key="1">
    <source>
        <dbReference type="EMBL" id="KAA8831533.1"/>
    </source>
</evidence>
<dbReference type="OrthoDB" id="9148343at2"/>
<organism evidence="1 2">
    <name type="scientific">Bifidobacterium tissieri</name>
    <dbReference type="NCBI Taxonomy" id="1630162"/>
    <lineage>
        <taxon>Bacteria</taxon>
        <taxon>Bacillati</taxon>
        <taxon>Actinomycetota</taxon>
        <taxon>Actinomycetes</taxon>
        <taxon>Bifidobacteriales</taxon>
        <taxon>Bifidobacteriaceae</taxon>
        <taxon>Bifidobacterium</taxon>
    </lineage>
</organism>
<dbReference type="Proteomes" id="UP000412028">
    <property type="component" value="Unassembled WGS sequence"/>
</dbReference>
<sequence>MKIAAVSHSSSISERYQYGAYNNHFDLFNWTSRNSSLTSKDFDTMLKLRGYDKDRYAQCVSEAPEMSQEELLENEAWYRDFSAIEECNTVEIAPFDAKA</sequence>
<gene>
    <name evidence="1" type="ORF">EMO89_02040</name>
</gene>
<accession>A0A5M9ZW78</accession>